<feature type="compositionally biased region" description="Low complexity" evidence="1">
    <location>
        <begin position="1638"/>
        <end position="1676"/>
    </location>
</feature>
<feature type="region of interest" description="Disordered" evidence="1">
    <location>
        <begin position="1107"/>
        <end position="1253"/>
    </location>
</feature>
<comment type="caution">
    <text evidence="2">The sequence shown here is derived from an EMBL/GenBank/DDBJ whole genome shotgun (WGS) entry which is preliminary data.</text>
</comment>
<feature type="region of interest" description="Disordered" evidence="1">
    <location>
        <begin position="1"/>
        <end position="54"/>
    </location>
</feature>
<feature type="compositionally biased region" description="Acidic residues" evidence="1">
    <location>
        <begin position="1057"/>
        <end position="1071"/>
    </location>
</feature>
<organism evidence="2 3">
    <name type="scientific">Gonium pectorale</name>
    <name type="common">Green alga</name>
    <dbReference type="NCBI Taxonomy" id="33097"/>
    <lineage>
        <taxon>Eukaryota</taxon>
        <taxon>Viridiplantae</taxon>
        <taxon>Chlorophyta</taxon>
        <taxon>core chlorophytes</taxon>
        <taxon>Chlorophyceae</taxon>
        <taxon>CS clade</taxon>
        <taxon>Chlamydomonadales</taxon>
        <taxon>Volvocaceae</taxon>
        <taxon>Gonium</taxon>
    </lineage>
</organism>
<feature type="region of interest" description="Disordered" evidence="1">
    <location>
        <begin position="1638"/>
        <end position="1711"/>
    </location>
</feature>
<accession>A0A150GGB1</accession>
<feature type="compositionally biased region" description="Low complexity" evidence="1">
    <location>
        <begin position="890"/>
        <end position="907"/>
    </location>
</feature>
<dbReference type="OrthoDB" id="545342at2759"/>
<feature type="compositionally biased region" description="Low complexity" evidence="1">
    <location>
        <begin position="997"/>
        <end position="1014"/>
    </location>
</feature>
<feature type="compositionally biased region" description="Low complexity" evidence="1">
    <location>
        <begin position="859"/>
        <end position="870"/>
    </location>
</feature>
<sequence>MATLRAMASELTAEATEGPPRTQSSSVDPYGAAHRRFKVGGGSPPRSEPVALPSDGVDRAIDYFDFGPTKEAVVLVPDLNRHVLSMAVDAEGVRQLAKSSAVSQPLQGPVDRSLAAMPTASGVTAPSKSPYINAVSNRKRSGRYTERPPKLCTPNNASRPVTSSDFAAFKNHTVNRNGTPNTLRTPLGSAATGAGAGGSGGPGGAAAVEARGVVPLTALLGPPWLPPAMRPKSPHLGVGGVTGSATSVPGLHVPLELDPPARTPSRTTSPQQQSQRSSGVSDPDGGAEAGGQSSMTTSVTGMPPPPSQAAVVAPRMMHTGPAPVRCGAGELLLDVNAWLTPVSAPGSELCGVFYGDEGGDSVALMSRVVKGTVQCDLGWAEISESLMFMSTSVVPNAVLRFALPHRAVLQRFAATIGGTTMIAEAVARNSGSGLELDEEDEDEDSGKLFSKAFGRRNHPAGPGGRAPMLRVPLGKVKGDIFVTVQYLVQLESSGNTLSLTHVCNWTPPRSGWHLMTREQLAAEWYGSSGPGRKGRAKSSDLYDLSFELEILSHRGLNLVSGPRHMTIKPNYDALLIQGFTQVWRPRHVTQVIFEVALPVPVRSFAILQDARRPDADTEVDNNPPPRRAAAPAVESSNAGGGSQTAQGATGGDDAPASRSLSRSRSIKLMIPANMSQTNSTALLGGELGGPYNGRRPQTAADAQQESWSRRNCAAVTFVPGSHFGPAELEEALGDEIAPGPRAQAAALRAGLPGTPPPMPAELLIVLDCCGPTGMASHLMQMMQTLLLLLRSLPAAEGPSPGAGGGGAAAAAAAVAAAGMFNVVICPAAPPQPEEEESIEGPPNPTWPQELVVLHSARRQQQQQLLQQHLQATGQTPRTSERPRSPNSSHPAAPQPGTATATPPAAAPVWLFPGGSRPVTADNVESAISRVATLLADPSTLVAWAQPISRLHSLLCDLERLPRAPGCRRTAVVLCHQLVPDEEAGGSETGAVTATPFVSNNNSRSVSRNNSRLSSAGHMQPRRSLGPAISASMGAGSALRIPPSSSRVGPMQAVAEVDAEDEGEEPEVESVESEPCSPTTHATAAALRQSLSIQVEAGPHVAFGGSSLPTADALSSPPPSPARAPAGVSADCSPEAAALGSPVHFDGASEPVGRAGKAPAREQRPRSSMARSGHGRPATTGGSGDGVRWSYGLPGSPDSRRAVTDVGNVASDSDGMEAQVRNGGGSRRPSASDGEGSESGGDRTSMAPTVPDPPELDFPVFVVVHSLMPHSHAALMAGAGGAVANGPSYLMAYQLYQRHLEGLLYDRAREEVQQLPLSYLERLADDGGGFLQTASSAHDLGSALVLAASCAVTGRYLRELRLVARGSVLREQYPPTLPAALPLGEPLSLLVRLAKMQPGAALVLHAVWPSGRPVQMEVSVDPKLKTAGTLLPMLCVLSELSVLLKEAAPIAPLRLPSILGYGPPQAAGSSATIGLNPANPSSLVASNPGGGLAGGNSNISRRSALRGGSNSQLQLDDSGSIPQSTRLTPKQQAARKRAMERALAFNLVTPVTAMALVSMTLAGNRGLAVQTLQTTTSRPVDYRAGNFLWPSPVMTVLAAAAKEAAAAAAQVQVGSAAAAFHTAATYAYLAGAGQGSQPQAEAEAPATADAMLPSGAGAAPPTGRATTGPPGPSAATADDWSAGREDTSAGSELSDAEARGSHGATRSRDSRAASAVSSAHAMAVLARLALLQLADGSWPAGPELEELVISNGRHVHVPMLGGPKPATSMERHAAESREGRLRESLSGLREHTLRGTISGPAWATILALSLLRAKYGTQRLAWIALEAKAFTWLQRKWPPPVVCPVSPPAAIMKVSALL</sequence>
<evidence type="ECO:0000256" key="1">
    <source>
        <dbReference type="SAM" id="MobiDB-lite"/>
    </source>
</evidence>
<feature type="region of interest" description="Disordered" evidence="1">
    <location>
        <begin position="1485"/>
        <end position="1529"/>
    </location>
</feature>
<feature type="compositionally biased region" description="Gly residues" evidence="1">
    <location>
        <begin position="194"/>
        <end position="204"/>
    </location>
</feature>
<evidence type="ECO:0000313" key="2">
    <source>
        <dbReference type="EMBL" id="KXZ48872.1"/>
    </source>
</evidence>
<feature type="region of interest" description="Disordered" evidence="1">
    <location>
        <begin position="1057"/>
        <end position="1076"/>
    </location>
</feature>
<feature type="region of interest" description="Disordered" evidence="1">
    <location>
        <begin position="612"/>
        <end position="661"/>
    </location>
</feature>
<keyword evidence="3" id="KW-1185">Reference proteome</keyword>
<feature type="compositionally biased region" description="Polar residues" evidence="1">
    <location>
        <begin position="172"/>
        <end position="184"/>
    </location>
</feature>
<gene>
    <name evidence="2" type="ORF">GPECTOR_25g457</name>
</gene>
<dbReference type="Proteomes" id="UP000075714">
    <property type="component" value="Unassembled WGS sequence"/>
</dbReference>
<feature type="compositionally biased region" description="Polar residues" evidence="1">
    <location>
        <begin position="1507"/>
        <end position="1529"/>
    </location>
</feature>
<evidence type="ECO:0000313" key="3">
    <source>
        <dbReference type="Proteomes" id="UP000075714"/>
    </source>
</evidence>
<feature type="region of interest" description="Disordered" evidence="1">
    <location>
        <begin position="137"/>
        <end position="159"/>
    </location>
</feature>
<proteinExistence type="predicted"/>
<feature type="compositionally biased region" description="Polar residues" evidence="1">
    <location>
        <begin position="291"/>
        <end position="300"/>
    </location>
</feature>
<dbReference type="EMBL" id="LSYV01000026">
    <property type="protein sequence ID" value="KXZ48872.1"/>
    <property type="molecule type" value="Genomic_DNA"/>
</dbReference>
<feature type="region of interest" description="Disordered" evidence="1">
    <location>
        <begin position="982"/>
        <end position="1022"/>
    </location>
</feature>
<feature type="compositionally biased region" description="Low complexity" evidence="1">
    <location>
        <begin position="627"/>
        <end position="647"/>
    </location>
</feature>
<protein>
    <submittedName>
        <fullName evidence="2">Uncharacterized protein</fullName>
    </submittedName>
</protein>
<feature type="compositionally biased region" description="Basic and acidic residues" evidence="1">
    <location>
        <begin position="1695"/>
        <end position="1710"/>
    </location>
</feature>
<name>A0A150GGB1_GONPE</name>
<feature type="region of interest" description="Disordered" evidence="1">
    <location>
        <begin position="857"/>
        <end position="908"/>
    </location>
</feature>
<feature type="region of interest" description="Disordered" evidence="1">
    <location>
        <begin position="172"/>
        <end position="205"/>
    </location>
</feature>
<feature type="compositionally biased region" description="Low complexity" evidence="1">
    <location>
        <begin position="263"/>
        <end position="278"/>
    </location>
</feature>
<reference evidence="3" key="1">
    <citation type="journal article" date="2016" name="Nat. Commun.">
        <title>The Gonium pectorale genome demonstrates co-option of cell cycle regulation during the evolution of multicellularity.</title>
        <authorList>
            <person name="Hanschen E.R."/>
            <person name="Marriage T.N."/>
            <person name="Ferris P.J."/>
            <person name="Hamaji T."/>
            <person name="Toyoda A."/>
            <person name="Fujiyama A."/>
            <person name="Neme R."/>
            <person name="Noguchi H."/>
            <person name="Minakuchi Y."/>
            <person name="Suzuki M."/>
            <person name="Kawai-Toyooka H."/>
            <person name="Smith D.R."/>
            <person name="Sparks H."/>
            <person name="Anderson J."/>
            <person name="Bakaric R."/>
            <person name="Luria V."/>
            <person name="Karger A."/>
            <person name="Kirschner M.W."/>
            <person name="Durand P.M."/>
            <person name="Michod R.E."/>
            <person name="Nozaki H."/>
            <person name="Olson B.J."/>
        </authorList>
    </citation>
    <scope>NUCLEOTIDE SEQUENCE [LARGE SCALE GENOMIC DNA]</scope>
    <source>
        <strain evidence="3">NIES-2863</strain>
    </source>
</reference>
<feature type="region of interest" description="Disordered" evidence="1">
    <location>
        <begin position="235"/>
        <end position="310"/>
    </location>
</feature>